<dbReference type="EMBL" id="BTSY01000006">
    <property type="protein sequence ID" value="GMT32440.1"/>
    <property type="molecule type" value="Genomic_DNA"/>
</dbReference>
<evidence type="ECO:0000313" key="1">
    <source>
        <dbReference type="EMBL" id="GMT32440.1"/>
    </source>
</evidence>
<name>A0AAV5WPB3_9BILA</name>
<gene>
    <name evidence="1" type="ORF">PFISCL1PPCAC_23737</name>
</gene>
<dbReference type="AlphaFoldDB" id="A0AAV5WPB3"/>
<keyword evidence="2" id="KW-1185">Reference proteome</keyword>
<accession>A0AAV5WPB3</accession>
<feature type="non-terminal residue" evidence="1">
    <location>
        <position position="1"/>
    </location>
</feature>
<sequence length="100" mass="11541">FFIHFHHLSGCSTEWTNGCTCYNVFHATGETQNMATEKENYPLERIWNVANGTLTRIIKGENLLFPVSFPQFVDAACVHCVQFIISLFPKPLEKIHFVFF</sequence>
<comment type="caution">
    <text evidence="1">The sequence shown here is derived from an EMBL/GenBank/DDBJ whole genome shotgun (WGS) entry which is preliminary data.</text>
</comment>
<feature type="non-terminal residue" evidence="1">
    <location>
        <position position="100"/>
    </location>
</feature>
<protein>
    <submittedName>
        <fullName evidence="1">Uncharacterized protein</fullName>
    </submittedName>
</protein>
<reference evidence="1" key="1">
    <citation type="submission" date="2023-10" db="EMBL/GenBank/DDBJ databases">
        <title>Genome assembly of Pristionchus species.</title>
        <authorList>
            <person name="Yoshida K."/>
            <person name="Sommer R.J."/>
        </authorList>
    </citation>
    <scope>NUCLEOTIDE SEQUENCE</scope>
    <source>
        <strain evidence="1">RS5133</strain>
    </source>
</reference>
<evidence type="ECO:0000313" key="2">
    <source>
        <dbReference type="Proteomes" id="UP001432322"/>
    </source>
</evidence>
<dbReference type="Proteomes" id="UP001432322">
    <property type="component" value="Unassembled WGS sequence"/>
</dbReference>
<organism evidence="1 2">
    <name type="scientific">Pristionchus fissidentatus</name>
    <dbReference type="NCBI Taxonomy" id="1538716"/>
    <lineage>
        <taxon>Eukaryota</taxon>
        <taxon>Metazoa</taxon>
        <taxon>Ecdysozoa</taxon>
        <taxon>Nematoda</taxon>
        <taxon>Chromadorea</taxon>
        <taxon>Rhabditida</taxon>
        <taxon>Rhabditina</taxon>
        <taxon>Diplogasteromorpha</taxon>
        <taxon>Diplogasteroidea</taxon>
        <taxon>Neodiplogasteridae</taxon>
        <taxon>Pristionchus</taxon>
    </lineage>
</organism>
<proteinExistence type="predicted"/>